<dbReference type="Proteomes" id="UP001595793">
    <property type="component" value="Unassembled WGS sequence"/>
</dbReference>
<evidence type="ECO:0000313" key="2">
    <source>
        <dbReference type="Proteomes" id="UP001595793"/>
    </source>
</evidence>
<accession>A0ABV8H6Z8</accession>
<proteinExistence type="predicted"/>
<comment type="caution">
    <text evidence="1">The sequence shown here is derived from an EMBL/GenBank/DDBJ whole genome shotgun (WGS) entry which is preliminary data.</text>
</comment>
<gene>
    <name evidence="1" type="ORF">ACFOS1_04745</name>
</gene>
<name>A0ABV8H6Z8_9FLAO</name>
<reference evidence="2" key="1">
    <citation type="journal article" date="2019" name="Int. J. Syst. Evol. Microbiol.">
        <title>The Global Catalogue of Microorganisms (GCM) 10K type strain sequencing project: providing services to taxonomists for standard genome sequencing and annotation.</title>
        <authorList>
            <consortium name="The Broad Institute Genomics Platform"/>
            <consortium name="The Broad Institute Genome Sequencing Center for Infectious Disease"/>
            <person name="Wu L."/>
            <person name="Ma J."/>
        </authorList>
    </citation>
    <scope>NUCLEOTIDE SEQUENCE [LARGE SCALE GENOMIC DNA]</scope>
    <source>
        <strain evidence="2">CECT 9128</strain>
    </source>
</reference>
<dbReference type="Gene3D" id="3.40.30.10">
    <property type="entry name" value="Glutaredoxin"/>
    <property type="match status" value="1"/>
</dbReference>
<dbReference type="SUPFAM" id="SSF52833">
    <property type="entry name" value="Thioredoxin-like"/>
    <property type="match status" value="1"/>
</dbReference>
<dbReference type="RefSeq" id="WP_290235799.1">
    <property type="nucleotide sequence ID" value="NZ_JAUFPZ010000002.1"/>
</dbReference>
<dbReference type="Pfam" id="PF13899">
    <property type="entry name" value="Thioredoxin_7"/>
    <property type="match status" value="1"/>
</dbReference>
<dbReference type="InterPro" id="IPR036249">
    <property type="entry name" value="Thioredoxin-like_sf"/>
</dbReference>
<dbReference type="EMBL" id="JBHSAS010000006">
    <property type="protein sequence ID" value="MFC4026702.1"/>
    <property type="molecule type" value="Genomic_DNA"/>
</dbReference>
<keyword evidence="2" id="KW-1185">Reference proteome</keyword>
<protein>
    <submittedName>
        <fullName evidence="1">Thioredoxin family protein</fullName>
    </submittedName>
</protein>
<evidence type="ECO:0000313" key="1">
    <source>
        <dbReference type="EMBL" id="MFC4026702.1"/>
    </source>
</evidence>
<sequence length="159" mass="18745">MTKNLQILILFLALPLLGHSQENDKINWINFEQLEDSLSVKPKKTFVYFYADWCVYCKKMDRNAFKNPEIITKLNSDYYAVKMNAESTDTITFEGQKFYNLQAETQRNGIHQIPLLLASRKNKEFSLPAILILDEKFNLKKREFEYLTSKKMLQLIIAH</sequence>
<organism evidence="1 2">
    <name type="scientific">Zunongwangia endophytica</name>
    <dbReference type="NCBI Taxonomy" id="1808945"/>
    <lineage>
        <taxon>Bacteria</taxon>
        <taxon>Pseudomonadati</taxon>
        <taxon>Bacteroidota</taxon>
        <taxon>Flavobacteriia</taxon>
        <taxon>Flavobacteriales</taxon>
        <taxon>Flavobacteriaceae</taxon>
        <taxon>Zunongwangia</taxon>
    </lineage>
</organism>